<dbReference type="KEGG" id="fek:C1H87_15130"/>
<feature type="domain" description="FecR protein" evidence="2">
    <location>
        <begin position="175"/>
        <end position="270"/>
    </location>
</feature>
<proteinExistence type="predicted"/>
<accession>A0A2K9PSB4</accession>
<dbReference type="PANTHER" id="PTHR30273">
    <property type="entry name" value="PERIPLASMIC SIGNAL SENSOR AND SIGMA FACTOR ACTIVATOR FECR-RELATED"/>
    <property type="match status" value="1"/>
</dbReference>
<keyword evidence="1" id="KW-0812">Transmembrane</keyword>
<evidence type="ECO:0000313" key="5">
    <source>
        <dbReference type="Proteomes" id="UP000235826"/>
    </source>
</evidence>
<dbReference type="PANTHER" id="PTHR30273:SF2">
    <property type="entry name" value="PROTEIN FECR"/>
    <property type="match status" value="1"/>
</dbReference>
<dbReference type="Proteomes" id="UP000235826">
    <property type="component" value="Chromosome"/>
</dbReference>
<name>A0A2K9PSB4_9FLAO</name>
<dbReference type="GO" id="GO:0016989">
    <property type="term" value="F:sigma factor antagonist activity"/>
    <property type="evidence" value="ECO:0007669"/>
    <property type="project" value="TreeGrafter"/>
</dbReference>
<feature type="domain" description="Protein FecR C-terminal" evidence="3">
    <location>
        <begin position="313"/>
        <end position="381"/>
    </location>
</feature>
<dbReference type="Gene3D" id="3.55.50.30">
    <property type="match status" value="1"/>
</dbReference>
<keyword evidence="5" id="KW-1185">Reference proteome</keyword>
<evidence type="ECO:0000313" key="4">
    <source>
        <dbReference type="EMBL" id="AUP79962.1"/>
    </source>
</evidence>
<protein>
    <submittedName>
        <fullName evidence="4">Anti-sigma factor</fullName>
    </submittedName>
</protein>
<evidence type="ECO:0000256" key="1">
    <source>
        <dbReference type="SAM" id="Phobius"/>
    </source>
</evidence>
<sequence length="383" mass="43380">MTKKDMEKIISKYINNEASVSEIDGLSKWLDKKENLKIFKEYLTIHHTLNSDLIFDSLAAYENFSNKDTSTKKARKLFLTPIFKYAAAILIFVSAGYFFLTKDKPVKDNTPIIVNNKIKIGTDKATLTLSEGSSINLEKGKKYTTDNLNSNGEEIIYNSQPATSPKIAYNYLTIPRGGQFSVKLSDGTQIWLNSESQIKYPVAFIKGQTREVELIYGEAYFDVTSSTKHHGAKFKVAHNMQEVEVLGTEFNIKAYQDEVHVYTTLVEGKVGVSNGAETVVLKPKEQSIVGDSKDIETKNIDIYNEISWREGVFSFEGKSLKSIMKVLSRWYDMDVTFNNAELEDVRFIGVLGKEQKIEEILNTITDLGFINSYEINNKKIVLK</sequence>
<organism evidence="4 5">
    <name type="scientific">Flavivirga eckloniae</name>
    <dbReference type="NCBI Taxonomy" id="1803846"/>
    <lineage>
        <taxon>Bacteria</taxon>
        <taxon>Pseudomonadati</taxon>
        <taxon>Bacteroidota</taxon>
        <taxon>Flavobacteriia</taxon>
        <taxon>Flavobacteriales</taxon>
        <taxon>Flavobacteriaceae</taxon>
        <taxon>Flavivirga</taxon>
    </lineage>
</organism>
<evidence type="ECO:0000259" key="2">
    <source>
        <dbReference type="Pfam" id="PF04773"/>
    </source>
</evidence>
<dbReference type="Pfam" id="PF16344">
    <property type="entry name" value="FecR_C"/>
    <property type="match status" value="1"/>
</dbReference>
<dbReference type="AlphaFoldDB" id="A0A2K9PSB4"/>
<gene>
    <name evidence="4" type="ORF">C1H87_15130</name>
</gene>
<reference evidence="4 5" key="1">
    <citation type="submission" date="2018-01" db="EMBL/GenBank/DDBJ databases">
        <title>Complete genome sequence of Flavivirga eckloniae ECD14 isolated from seaweed Ecklonia cava.</title>
        <authorList>
            <person name="Lee J.H."/>
            <person name="Baik K.S."/>
            <person name="Seong C.N."/>
        </authorList>
    </citation>
    <scope>NUCLEOTIDE SEQUENCE [LARGE SCALE GENOMIC DNA]</scope>
    <source>
        <strain evidence="4 5">ECD14</strain>
    </source>
</reference>
<dbReference type="RefSeq" id="WP_102756614.1">
    <property type="nucleotide sequence ID" value="NZ_CP025791.1"/>
</dbReference>
<dbReference type="InterPro" id="IPR012373">
    <property type="entry name" value="Ferrdict_sens_TM"/>
</dbReference>
<dbReference type="Pfam" id="PF04773">
    <property type="entry name" value="FecR"/>
    <property type="match status" value="1"/>
</dbReference>
<dbReference type="InterPro" id="IPR032508">
    <property type="entry name" value="FecR_C"/>
</dbReference>
<dbReference type="InterPro" id="IPR006860">
    <property type="entry name" value="FecR"/>
</dbReference>
<dbReference type="OrthoDB" id="649666at2"/>
<keyword evidence="1" id="KW-0472">Membrane</keyword>
<dbReference type="Gene3D" id="2.60.120.1440">
    <property type="match status" value="1"/>
</dbReference>
<feature type="transmembrane region" description="Helical" evidence="1">
    <location>
        <begin position="82"/>
        <end position="100"/>
    </location>
</feature>
<dbReference type="EMBL" id="CP025791">
    <property type="protein sequence ID" value="AUP79962.1"/>
    <property type="molecule type" value="Genomic_DNA"/>
</dbReference>
<keyword evidence="1" id="KW-1133">Transmembrane helix</keyword>
<evidence type="ECO:0000259" key="3">
    <source>
        <dbReference type="Pfam" id="PF16344"/>
    </source>
</evidence>
<dbReference type="PIRSF" id="PIRSF018266">
    <property type="entry name" value="FecR"/>
    <property type="match status" value="1"/>
</dbReference>